<name>A0ACC3Z886_COLTU</name>
<dbReference type="Proteomes" id="UP000805649">
    <property type="component" value="Unassembled WGS sequence"/>
</dbReference>
<evidence type="ECO:0000313" key="2">
    <source>
        <dbReference type="Proteomes" id="UP000805649"/>
    </source>
</evidence>
<comment type="caution">
    <text evidence="1">The sequence shown here is derived from an EMBL/GenBank/DDBJ whole genome shotgun (WGS) entry which is preliminary data.</text>
</comment>
<keyword evidence="2" id="KW-1185">Reference proteome</keyword>
<accession>A0ACC3Z886</accession>
<dbReference type="EMBL" id="VUJX02000002">
    <property type="protein sequence ID" value="KAL0940298.1"/>
    <property type="molecule type" value="Genomic_DNA"/>
</dbReference>
<evidence type="ECO:0000313" key="1">
    <source>
        <dbReference type="EMBL" id="KAL0940298.1"/>
    </source>
</evidence>
<organism evidence="1 2">
    <name type="scientific">Colletotrichum truncatum</name>
    <name type="common">Anthracnose fungus</name>
    <name type="synonym">Colletotrichum capsici</name>
    <dbReference type="NCBI Taxonomy" id="5467"/>
    <lineage>
        <taxon>Eukaryota</taxon>
        <taxon>Fungi</taxon>
        <taxon>Dikarya</taxon>
        <taxon>Ascomycota</taxon>
        <taxon>Pezizomycotina</taxon>
        <taxon>Sordariomycetes</taxon>
        <taxon>Hypocreomycetidae</taxon>
        <taxon>Glomerellales</taxon>
        <taxon>Glomerellaceae</taxon>
        <taxon>Colletotrichum</taxon>
        <taxon>Colletotrichum truncatum species complex</taxon>
    </lineage>
</organism>
<proteinExistence type="predicted"/>
<gene>
    <name evidence="1" type="ORF">CTRU02_203061</name>
</gene>
<protein>
    <submittedName>
        <fullName evidence="1">MFS multidrug transporter</fullName>
    </submittedName>
</protein>
<reference evidence="1 2" key="1">
    <citation type="journal article" date="2020" name="Phytopathology">
        <title>Genome Sequence Resources of Colletotrichum truncatum, C. plurivorum, C. musicola, and C. sojae: Four Species Pathogenic to Soybean (Glycine max).</title>
        <authorList>
            <person name="Rogerio F."/>
            <person name="Boufleur T.R."/>
            <person name="Ciampi-Guillardi M."/>
            <person name="Sukno S.A."/>
            <person name="Thon M.R."/>
            <person name="Massola Junior N.S."/>
            <person name="Baroncelli R."/>
        </authorList>
    </citation>
    <scope>NUCLEOTIDE SEQUENCE [LARGE SCALE GENOMIC DNA]</scope>
    <source>
        <strain evidence="1 2">CMES1059</strain>
    </source>
</reference>
<sequence>MIPKENTPVSPPGSIHHLDVYEINATFEADLPIPLTSCDGAQGPGKLQPPFHLNAKFQCPQAWSQQRKLLSLFLLCTTTAFASVAASSYAPAKEAMATEWGVSQLAVLVGITTFTIGFALTPMLLAPISEVWGRKMVFTATGTLFVICQICSAVTRSYPGMLVARFFAGVGSSTYSSMIGGTISDIYGSHERNTPMAIFSGGALFGTGLGPLICGFIVQYLNWRWVFWVQVIVNALTTLAFVFFLPETRQNVVLRRKAEALNHWYSQHADNVLGFQVKVTKEKQTIISRQVRWKCQEDQEQGPLGKMILSSVTLPFVLLFTEPVVFFFSLWAAFSWSILYLGFTAVPLIFTQVYGFDLSSANAVFASSCVASVIAIPTSIYQDRWLDGVSNPLIPLDRPERRLYFSCVESILLPIGLFVLGWTAREQVHWIVPAIGLGISTLGVFSIYLAVFNYLADSYRSYASSALAAQSFCRNFIGGIFPLVTLQMYTNLGYGPASSLLGGIGLLLTAGPWVLVIFGEAIRAKSRFASKLNQ</sequence>